<keyword evidence="14" id="KW-1185">Reference proteome</keyword>
<feature type="region of interest" description="Disordered" evidence="12">
    <location>
        <begin position="1"/>
        <end position="36"/>
    </location>
</feature>
<comment type="function">
    <text evidence="11">Regulatory subunit of the condensin complex, a complex required for conversion of interphase chromatin into mitotic-like condense chromosomes.</text>
</comment>
<dbReference type="GO" id="GO:0000796">
    <property type="term" value="C:condensin complex"/>
    <property type="evidence" value="ECO:0007669"/>
    <property type="project" value="InterPro"/>
</dbReference>
<dbReference type="PIRSF" id="PIRSF017126">
    <property type="entry name" value="Condensin_H"/>
    <property type="match status" value="1"/>
</dbReference>
<dbReference type="GO" id="GO:0051301">
    <property type="term" value="P:cell division"/>
    <property type="evidence" value="ECO:0007669"/>
    <property type="project" value="UniProtKB-KW"/>
</dbReference>
<feature type="region of interest" description="Disordered" evidence="12">
    <location>
        <begin position="147"/>
        <end position="198"/>
    </location>
</feature>
<evidence type="ECO:0000256" key="6">
    <source>
        <dbReference type="ARBA" id="ARBA00022490"/>
    </source>
</evidence>
<dbReference type="Pfam" id="PF05786">
    <property type="entry name" value="Cnd2"/>
    <property type="match status" value="1"/>
</dbReference>
<evidence type="ECO:0000256" key="4">
    <source>
        <dbReference type="ARBA" id="ARBA00016065"/>
    </source>
</evidence>
<dbReference type="GO" id="GO:0005737">
    <property type="term" value="C:cytoplasm"/>
    <property type="evidence" value="ECO:0007669"/>
    <property type="project" value="UniProtKB-SubCell"/>
</dbReference>
<reference evidence="13 14" key="1">
    <citation type="submission" date="2024-02" db="EMBL/GenBank/DDBJ databases">
        <title>A chromosome-level genome assembly of Drosophila madeirensis, a fruit fly species endemic to Madeira island.</title>
        <authorList>
            <person name="Tomihara K."/>
            <person name="Llopart A."/>
            <person name="Yamamoto D."/>
        </authorList>
    </citation>
    <scope>NUCLEOTIDE SEQUENCE [LARGE SCALE GENOMIC DNA]</scope>
    <source>
        <strain evidence="13 14">RF1</strain>
    </source>
</reference>
<comment type="subcellular location">
    <subcellularLocation>
        <location evidence="1">Chromosome</location>
    </subcellularLocation>
    <subcellularLocation>
        <location evidence="2">Cytoplasm</location>
    </subcellularLocation>
</comment>
<feature type="region of interest" description="Disordered" evidence="12">
    <location>
        <begin position="446"/>
        <end position="470"/>
    </location>
</feature>
<evidence type="ECO:0000256" key="1">
    <source>
        <dbReference type="ARBA" id="ARBA00004286"/>
    </source>
</evidence>
<feature type="region of interest" description="Disordered" evidence="12">
    <location>
        <begin position="309"/>
        <end position="340"/>
    </location>
</feature>
<evidence type="ECO:0000313" key="14">
    <source>
        <dbReference type="Proteomes" id="UP001500889"/>
    </source>
</evidence>
<sequence length="749" mass="83482">MTLPRSETPLRRSAVGSYRESMARDTTVINDDEAERREARRRTLLVQQDTRKSSGLESIEENEAIRSCVDLYNCNKLSKDNAWHMSLIDSLANLMDRHHKKLSNFKMAGTSLEASSKVYGLRVDSIYIDAMRISAGLSARTLTDKQINDADADDGGGAHDGAPADGEGDDAAAGSRGQQQAAAPKPKRQKKNVSTLTKNKETLNARLDMMPMQDAVFGKLNSTVGSINASNRLMHNILPSVDSELRLRTTHKVWDATEETDELVDSETLSARGQEWSDTALCSAEWLHKLANHADNLILRPLHTGYVITSAPNPKPQTDKPETSMSDAAAPENDDDDEGLEAADDFCVNAGEISVAFDMNAECEPMPDMEAGQHIVLEIPSNDLEELTVEEQAVVQNCRRLRKTAEFIDDLRPVDGVSRLDYSYRPMEQISQFWAGPAHWKFKRTRPRSTLAQTNGQTDAVPSAKPRKTAAVAKRRCKEVNYGKFKEEHFQPLDAKLKQRKVNYQKKWDGRKLMLPTKFNFEDDYFFKYDSAPSIKVSQRFGVADVDEGLGNDMDMDGGSHHGEADIELFDNEHFTSDDPAASNRMSGAGIEDPMDMMNMDACEGMPNPSQSMHLGHDTIVEIATEYEGAPKQVTKVIVPFAKRAKVIDMKNLKKSCNSLIQKQLLNPVVEAAIPTHPQVKDERYSKGVASFQEVYCTLPDLLTPKMADSLSTSVALYAVLHLANDMKLRLIPQENLEDFKIRQVLDLD</sequence>
<comment type="similarity">
    <text evidence="3 11">Belongs to the CND2 (condensin subunit 2) family.</text>
</comment>
<evidence type="ECO:0000256" key="2">
    <source>
        <dbReference type="ARBA" id="ARBA00004496"/>
    </source>
</evidence>
<evidence type="ECO:0000256" key="8">
    <source>
        <dbReference type="ARBA" id="ARBA00022776"/>
    </source>
</evidence>
<evidence type="ECO:0000313" key="13">
    <source>
        <dbReference type="EMBL" id="BFF93585.1"/>
    </source>
</evidence>
<keyword evidence="8 11" id="KW-0498">Mitosis</keyword>
<protein>
    <recommendedName>
        <fullName evidence="4 11">Condensin complex subunit 2</fullName>
    </recommendedName>
</protein>
<evidence type="ECO:0000256" key="3">
    <source>
        <dbReference type="ARBA" id="ARBA00009471"/>
    </source>
</evidence>
<evidence type="ECO:0000256" key="11">
    <source>
        <dbReference type="PIRNR" id="PIRNR017126"/>
    </source>
</evidence>
<evidence type="ECO:0000256" key="10">
    <source>
        <dbReference type="ARBA" id="ARBA00023306"/>
    </source>
</evidence>
<dbReference type="GO" id="GO:0007076">
    <property type="term" value="P:mitotic chromosome condensation"/>
    <property type="evidence" value="ECO:0007669"/>
    <property type="project" value="InterPro"/>
</dbReference>
<dbReference type="PANTHER" id="PTHR13108:SF9">
    <property type="entry name" value="CONDENSIN COMPLEX SUBUNIT 2"/>
    <property type="match status" value="1"/>
</dbReference>
<keyword evidence="9 11" id="KW-0226">DNA condensation</keyword>
<name>A0AAU9FD20_DROMD</name>
<dbReference type="GO" id="GO:0003682">
    <property type="term" value="F:chromatin binding"/>
    <property type="evidence" value="ECO:0007669"/>
    <property type="project" value="TreeGrafter"/>
</dbReference>
<dbReference type="PANTHER" id="PTHR13108">
    <property type="entry name" value="CONDENSIN COMPLEX SUBUNIT 2"/>
    <property type="match status" value="1"/>
</dbReference>
<accession>A0AAU9FD20</accession>
<dbReference type="Proteomes" id="UP001500889">
    <property type="component" value="Chromosome U"/>
</dbReference>
<gene>
    <name evidence="13" type="ORF">DMAD_11414</name>
</gene>
<dbReference type="InterPro" id="IPR022816">
    <property type="entry name" value="Condensin_barren_su2"/>
</dbReference>
<evidence type="ECO:0000256" key="5">
    <source>
        <dbReference type="ARBA" id="ARBA00022454"/>
    </source>
</evidence>
<dbReference type="EMBL" id="AP029264">
    <property type="protein sequence ID" value="BFF93585.1"/>
    <property type="molecule type" value="Genomic_DNA"/>
</dbReference>
<feature type="compositionally biased region" description="Polar residues" evidence="12">
    <location>
        <begin position="448"/>
        <end position="460"/>
    </location>
</feature>
<dbReference type="AlphaFoldDB" id="A0AAU9FD20"/>
<feature type="compositionally biased region" description="Low complexity" evidence="12">
    <location>
        <begin position="160"/>
        <end position="184"/>
    </location>
</feature>
<evidence type="ECO:0000256" key="9">
    <source>
        <dbReference type="ARBA" id="ARBA00023067"/>
    </source>
</evidence>
<organism evidence="13 14">
    <name type="scientific">Drosophila madeirensis</name>
    <name type="common">Fruit fly</name>
    <dbReference type="NCBI Taxonomy" id="30013"/>
    <lineage>
        <taxon>Eukaryota</taxon>
        <taxon>Metazoa</taxon>
        <taxon>Ecdysozoa</taxon>
        <taxon>Arthropoda</taxon>
        <taxon>Hexapoda</taxon>
        <taxon>Insecta</taxon>
        <taxon>Pterygota</taxon>
        <taxon>Neoptera</taxon>
        <taxon>Endopterygota</taxon>
        <taxon>Diptera</taxon>
        <taxon>Brachycera</taxon>
        <taxon>Muscomorpha</taxon>
        <taxon>Ephydroidea</taxon>
        <taxon>Drosophilidae</taxon>
        <taxon>Drosophila</taxon>
        <taxon>Sophophora</taxon>
    </lineage>
</organism>
<keyword evidence="5" id="KW-0158">Chromosome</keyword>
<keyword evidence="7 11" id="KW-0132">Cell division</keyword>
<evidence type="ECO:0000256" key="12">
    <source>
        <dbReference type="SAM" id="MobiDB-lite"/>
    </source>
</evidence>
<keyword evidence="10 11" id="KW-0131">Cell cycle</keyword>
<keyword evidence="6" id="KW-0963">Cytoplasm</keyword>
<evidence type="ECO:0000256" key="7">
    <source>
        <dbReference type="ARBA" id="ARBA00022618"/>
    </source>
</evidence>
<proteinExistence type="inferred from homology"/>